<keyword evidence="3" id="KW-1185">Reference proteome</keyword>
<reference evidence="2" key="1">
    <citation type="submission" date="2021-04" db="EMBL/GenBank/DDBJ databases">
        <authorList>
            <person name="Tunstrom K."/>
        </authorList>
    </citation>
    <scope>NUCLEOTIDE SEQUENCE</scope>
</reference>
<feature type="region of interest" description="Disordered" evidence="1">
    <location>
        <begin position="1"/>
        <end position="22"/>
    </location>
</feature>
<sequence>MSSSNSDSSSEDDLTSSVPSSRQIVQSPLSFVTNVLAAEETEESVMFPAVKRSNRILLKEPSKRDMIIYKRYVNFERRSNPQYDPDIHIVMTVSSAFTIDSTVDVIPPTVTKTSKEIYQNYIQKNSGRVTVPAASLALYKKYVNFNQLQH</sequence>
<proteinExistence type="predicted"/>
<gene>
    <name evidence="2" type="ORF">PAPOLLO_LOCUS8490</name>
</gene>
<organism evidence="2 3">
    <name type="scientific">Parnassius apollo</name>
    <name type="common">Apollo butterfly</name>
    <name type="synonym">Papilio apollo</name>
    <dbReference type="NCBI Taxonomy" id="110799"/>
    <lineage>
        <taxon>Eukaryota</taxon>
        <taxon>Metazoa</taxon>
        <taxon>Ecdysozoa</taxon>
        <taxon>Arthropoda</taxon>
        <taxon>Hexapoda</taxon>
        <taxon>Insecta</taxon>
        <taxon>Pterygota</taxon>
        <taxon>Neoptera</taxon>
        <taxon>Endopterygota</taxon>
        <taxon>Lepidoptera</taxon>
        <taxon>Glossata</taxon>
        <taxon>Ditrysia</taxon>
        <taxon>Papilionoidea</taxon>
        <taxon>Papilionidae</taxon>
        <taxon>Parnassiinae</taxon>
        <taxon>Parnassini</taxon>
        <taxon>Parnassius</taxon>
        <taxon>Parnassius</taxon>
    </lineage>
</organism>
<dbReference type="AlphaFoldDB" id="A0A8S3WR25"/>
<evidence type="ECO:0000256" key="1">
    <source>
        <dbReference type="SAM" id="MobiDB-lite"/>
    </source>
</evidence>
<accession>A0A8S3WR25</accession>
<dbReference type="EMBL" id="CAJQZP010000610">
    <property type="protein sequence ID" value="CAG4971788.1"/>
    <property type="molecule type" value="Genomic_DNA"/>
</dbReference>
<name>A0A8S3WR25_PARAO</name>
<comment type="caution">
    <text evidence="2">The sequence shown here is derived from an EMBL/GenBank/DDBJ whole genome shotgun (WGS) entry which is preliminary data.</text>
</comment>
<evidence type="ECO:0000313" key="3">
    <source>
        <dbReference type="Proteomes" id="UP000691718"/>
    </source>
</evidence>
<evidence type="ECO:0000313" key="2">
    <source>
        <dbReference type="EMBL" id="CAG4971788.1"/>
    </source>
</evidence>
<dbReference type="Proteomes" id="UP000691718">
    <property type="component" value="Unassembled WGS sequence"/>
</dbReference>
<dbReference type="OrthoDB" id="405996at2759"/>
<protein>
    <submittedName>
        <fullName evidence="2">(apollo) hypothetical protein</fullName>
    </submittedName>
</protein>